<comment type="catalytic activity">
    <reaction evidence="20">
        <text>cholesterol + NADP(+) = 7-dehydrocholesterol + NADPH + H(+)</text>
        <dbReference type="Rhea" id="RHEA:23984"/>
        <dbReference type="ChEBI" id="CHEBI:15378"/>
        <dbReference type="ChEBI" id="CHEBI:16113"/>
        <dbReference type="ChEBI" id="CHEBI:17759"/>
        <dbReference type="ChEBI" id="CHEBI:57783"/>
        <dbReference type="ChEBI" id="CHEBI:58349"/>
        <dbReference type="EC" id="1.3.1.21"/>
    </reaction>
    <physiologicalReaction direction="right-to-left" evidence="20">
        <dbReference type="Rhea" id="RHEA:23986"/>
    </physiologicalReaction>
</comment>
<dbReference type="PANTHER" id="PTHR21257:SF38">
    <property type="entry name" value="7-DEHYDROCHOLESTEROL REDUCTASE"/>
    <property type="match status" value="1"/>
</dbReference>
<gene>
    <name evidence="24" type="ORF">SARC_00218</name>
</gene>
<evidence type="ECO:0000256" key="21">
    <source>
        <dbReference type="ARBA" id="ARBA00047826"/>
    </source>
</evidence>
<feature type="transmembrane region" description="Helical" evidence="23">
    <location>
        <begin position="151"/>
        <end position="173"/>
    </location>
</feature>
<evidence type="ECO:0000256" key="23">
    <source>
        <dbReference type="SAM" id="Phobius"/>
    </source>
</evidence>
<evidence type="ECO:0000256" key="17">
    <source>
        <dbReference type="ARBA" id="ARBA00038851"/>
    </source>
</evidence>
<dbReference type="Pfam" id="PF01222">
    <property type="entry name" value="ERG4_ERG24"/>
    <property type="match status" value="1"/>
</dbReference>
<dbReference type="GO" id="GO:0016132">
    <property type="term" value="P:brassinosteroid biosynthetic process"/>
    <property type="evidence" value="ECO:0007669"/>
    <property type="project" value="TreeGrafter"/>
</dbReference>
<accession>A0A0L0GHA3</accession>
<dbReference type="eggNOG" id="KOG1435">
    <property type="taxonomic scope" value="Eukaryota"/>
</dbReference>
<keyword evidence="7" id="KW-0152">Cholesterol biosynthesis</keyword>
<feature type="transmembrane region" description="Helical" evidence="23">
    <location>
        <begin position="416"/>
        <end position="432"/>
    </location>
</feature>
<keyword evidence="10 23" id="KW-1133">Transmembrane helix</keyword>
<dbReference type="EC" id="1.3.1.21" evidence="17"/>
<comment type="pathway">
    <text evidence="2">Steroid biosynthesis; cholesterol biosynthesis.</text>
</comment>
<evidence type="ECO:0000256" key="9">
    <source>
        <dbReference type="ARBA" id="ARBA00022955"/>
    </source>
</evidence>
<dbReference type="FunFam" id="1.20.120.1630:FF:000004">
    <property type="entry name" value="7-dehydrocholesterol reductase"/>
    <property type="match status" value="1"/>
</dbReference>
<evidence type="ECO:0000256" key="12">
    <source>
        <dbReference type="ARBA" id="ARBA00023011"/>
    </source>
</evidence>
<evidence type="ECO:0000256" key="8">
    <source>
        <dbReference type="ARBA" id="ARBA00022857"/>
    </source>
</evidence>
<feature type="transmembrane region" description="Helical" evidence="23">
    <location>
        <begin position="118"/>
        <end position="139"/>
    </location>
</feature>
<evidence type="ECO:0000256" key="2">
    <source>
        <dbReference type="ARBA" id="ARBA00004770"/>
    </source>
</evidence>
<keyword evidence="8" id="KW-0521">NADP</keyword>
<keyword evidence="6 23" id="KW-0812">Transmembrane</keyword>
<comment type="similarity">
    <text evidence="3">Belongs to the ERG4/ERG24 family.</text>
</comment>
<evidence type="ECO:0000256" key="3">
    <source>
        <dbReference type="ARBA" id="ARBA00005402"/>
    </source>
</evidence>
<sequence length="483" mass="54746">MCLVKTAAGASKGAKAVPSDQANAKLQSGKDEANEPTWGRNKHVKPLTWVIVAFLLFFAPVIVEYVVVCMTQYDGALSGPINDLFLAEETITFSEFLIEKVYKPIAEPEGFFLQTAKIYVTWLLFQALLAVTVPGPIGYGQSTPAGHKLEYLVNGLNCWVVTHIFFVVGAWGFGWWKPTIIYDHWAQLSICMHLYGFALSLFCYIKAFVAPTHAGDVKTSDSMVFNFFMGVEFNPRIGSLDFKLFHNGRIGIILWTLVNISCAAAQYERHGDITNSMIMVNIGHAVYVLDFFFNEDWYLRTIDICHDHFGFYLAWGDAVWLPIMYALQSPFMVTHPHELNTNEVVVISAFFCLGYYIFRDVNHQKDIFRSSNGKALIWGKKATYIDATYVTADGSTRNSSLLLTSGWWGVARHSNYLADLLMSLCFCLVTGYTHALPYFYICQMICLLVGRIYRDEGRCKGKYGKFWDEYCAQVPYRLIPGIW</sequence>
<comment type="catalytic activity">
    <reaction evidence="21">
        <text>7-dehydrodesmosterol + NADPH + H(+) = desmosterol + NADP(+)</text>
        <dbReference type="Rhea" id="RHEA:46740"/>
        <dbReference type="ChEBI" id="CHEBI:15378"/>
        <dbReference type="ChEBI" id="CHEBI:17737"/>
        <dbReference type="ChEBI" id="CHEBI:27910"/>
        <dbReference type="ChEBI" id="CHEBI:57783"/>
        <dbReference type="ChEBI" id="CHEBI:58349"/>
    </reaction>
    <physiologicalReaction direction="left-to-right" evidence="21">
        <dbReference type="Rhea" id="RHEA:46741"/>
    </physiologicalReaction>
</comment>
<reference evidence="24 25" key="1">
    <citation type="submission" date="2011-02" db="EMBL/GenBank/DDBJ databases">
        <title>The Genome Sequence of Sphaeroforma arctica JP610.</title>
        <authorList>
            <consortium name="The Broad Institute Genome Sequencing Platform"/>
            <person name="Russ C."/>
            <person name="Cuomo C."/>
            <person name="Young S.K."/>
            <person name="Zeng Q."/>
            <person name="Gargeya S."/>
            <person name="Alvarado L."/>
            <person name="Berlin A."/>
            <person name="Chapman S.B."/>
            <person name="Chen Z."/>
            <person name="Freedman E."/>
            <person name="Gellesch M."/>
            <person name="Goldberg J."/>
            <person name="Griggs A."/>
            <person name="Gujja S."/>
            <person name="Heilman E."/>
            <person name="Heiman D."/>
            <person name="Howarth C."/>
            <person name="Mehta T."/>
            <person name="Neiman D."/>
            <person name="Pearson M."/>
            <person name="Roberts A."/>
            <person name="Saif S."/>
            <person name="Shea T."/>
            <person name="Shenoy N."/>
            <person name="Sisk P."/>
            <person name="Stolte C."/>
            <person name="Sykes S."/>
            <person name="White J."/>
            <person name="Yandava C."/>
            <person name="Burger G."/>
            <person name="Gray M.W."/>
            <person name="Holland P.W.H."/>
            <person name="King N."/>
            <person name="Lang F.B.F."/>
            <person name="Roger A.J."/>
            <person name="Ruiz-Trillo I."/>
            <person name="Haas B."/>
            <person name="Nusbaum C."/>
            <person name="Birren B."/>
        </authorList>
    </citation>
    <scope>NUCLEOTIDE SEQUENCE [LARGE SCALE GENOMIC DNA]</scope>
    <source>
        <strain evidence="24 25">JP610</strain>
    </source>
</reference>
<name>A0A0L0GHA3_9EUKA</name>
<keyword evidence="14 23" id="KW-0472">Membrane</keyword>
<evidence type="ECO:0000256" key="6">
    <source>
        <dbReference type="ARBA" id="ARBA00022692"/>
    </source>
</evidence>
<evidence type="ECO:0000256" key="14">
    <source>
        <dbReference type="ARBA" id="ARBA00023136"/>
    </source>
</evidence>
<dbReference type="EMBL" id="KQ241601">
    <property type="protein sequence ID" value="KNC87713.1"/>
    <property type="molecule type" value="Genomic_DNA"/>
</dbReference>
<dbReference type="Gene3D" id="1.20.120.1630">
    <property type="match status" value="1"/>
</dbReference>
<evidence type="ECO:0000256" key="16">
    <source>
        <dbReference type="ARBA" id="ARBA00023221"/>
    </source>
</evidence>
<dbReference type="GeneID" id="25900722"/>
<feature type="region of interest" description="Disordered" evidence="22">
    <location>
        <begin position="15"/>
        <end position="37"/>
    </location>
</feature>
<feature type="transmembrane region" description="Helical" evidence="23">
    <location>
        <begin position="339"/>
        <end position="358"/>
    </location>
</feature>
<evidence type="ECO:0000256" key="10">
    <source>
        <dbReference type="ARBA" id="ARBA00022989"/>
    </source>
</evidence>
<evidence type="ECO:0000256" key="20">
    <source>
        <dbReference type="ARBA" id="ARBA00047795"/>
    </source>
</evidence>
<keyword evidence="9" id="KW-0752">Steroid biosynthesis</keyword>
<organism evidence="24 25">
    <name type="scientific">Sphaeroforma arctica JP610</name>
    <dbReference type="NCBI Taxonomy" id="667725"/>
    <lineage>
        <taxon>Eukaryota</taxon>
        <taxon>Ichthyosporea</taxon>
        <taxon>Ichthyophonida</taxon>
        <taxon>Sphaeroforma</taxon>
    </lineage>
</organism>
<evidence type="ECO:0000256" key="4">
    <source>
        <dbReference type="ARBA" id="ARBA00022516"/>
    </source>
</evidence>
<keyword evidence="25" id="KW-1185">Reference proteome</keyword>
<keyword evidence="15" id="KW-1207">Sterol metabolism</keyword>
<dbReference type="PANTHER" id="PTHR21257">
    <property type="entry name" value="DELTA(14)-STEROL REDUCTASE"/>
    <property type="match status" value="1"/>
</dbReference>
<keyword evidence="16" id="KW-0753">Steroid metabolism</keyword>
<dbReference type="OrthoDB" id="5326588at2759"/>
<evidence type="ECO:0000256" key="15">
    <source>
        <dbReference type="ARBA" id="ARBA00023166"/>
    </source>
</evidence>
<dbReference type="RefSeq" id="XP_014161615.1">
    <property type="nucleotide sequence ID" value="XM_014306140.1"/>
</dbReference>
<dbReference type="GO" id="GO:0006695">
    <property type="term" value="P:cholesterol biosynthetic process"/>
    <property type="evidence" value="ECO:0007669"/>
    <property type="project" value="UniProtKB-KW"/>
</dbReference>
<evidence type="ECO:0000256" key="7">
    <source>
        <dbReference type="ARBA" id="ARBA00022778"/>
    </source>
</evidence>
<protein>
    <recommendedName>
        <fullName evidence="18">7-dehydrocholesterol reductase</fullName>
        <ecNumber evidence="17">1.3.1.21</ecNumber>
    </recommendedName>
    <alternativeName>
        <fullName evidence="19">Sterol Delta(7)-reductase</fullName>
    </alternativeName>
</protein>
<dbReference type="GO" id="GO:0005789">
    <property type="term" value="C:endoplasmic reticulum membrane"/>
    <property type="evidence" value="ECO:0007669"/>
    <property type="project" value="TreeGrafter"/>
</dbReference>
<evidence type="ECO:0000256" key="5">
    <source>
        <dbReference type="ARBA" id="ARBA00022548"/>
    </source>
</evidence>
<dbReference type="GO" id="GO:0047598">
    <property type="term" value="F:7-dehydrocholesterol reductase activity"/>
    <property type="evidence" value="ECO:0007669"/>
    <property type="project" value="UniProtKB-EC"/>
</dbReference>
<keyword evidence="13" id="KW-0443">Lipid metabolism</keyword>
<evidence type="ECO:0000256" key="22">
    <source>
        <dbReference type="SAM" id="MobiDB-lite"/>
    </source>
</evidence>
<keyword evidence="5" id="KW-0153">Cholesterol metabolism</keyword>
<evidence type="ECO:0000313" key="24">
    <source>
        <dbReference type="EMBL" id="KNC87713.1"/>
    </source>
</evidence>
<evidence type="ECO:0000256" key="18">
    <source>
        <dbReference type="ARBA" id="ARBA00039984"/>
    </source>
</evidence>
<evidence type="ECO:0000256" key="19">
    <source>
        <dbReference type="ARBA" id="ARBA00042688"/>
    </source>
</evidence>
<evidence type="ECO:0000256" key="11">
    <source>
        <dbReference type="ARBA" id="ARBA00023002"/>
    </source>
</evidence>
<feature type="transmembrane region" description="Helical" evidence="23">
    <location>
        <begin position="185"/>
        <end position="205"/>
    </location>
</feature>
<dbReference type="Proteomes" id="UP000054560">
    <property type="component" value="Unassembled WGS sequence"/>
</dbReference>
<keyword evidence="12" id="KW-0756">Sterol biosynthesis</keyword>
<feature type="transmembrane region" description="Helical" evidence="23">
    <location>
        <begin position="309"/>
        <end position="327"/>
    </location>
</feature>
<evidence type="ECO:0000313" key="25">
    <source>
        <dbReference type="Proteomes" id="UP000054560"/>
    </source>
</evidence>
<evidence type="ECO:0000256" key="1">
    <source>
        <dbReference type="ARBA" id="ARBA00004141"/>
    </source>
</evidence>
<proteinExistence type="inferred from homology"/>
<keyword evidence="11" id="KW-0560">Oxidoreductase</keyword>
<dbReference type="InterPro" id="IPR001171">
    <property type="entry name" value="ERG24_DHCR-like"/>
</dbReference>
<comment type="subcellular location">
    <subcellularLocation>
        <location evidence="1">Membrane</location>
        <topology evidence="1">Multi-pass membrane protein</topology>
    </subcellularLocation>
</comment>
<feature type="transmembrane region" description="Helical" evidence="23">
    <location>
        <begin position="47"/>
        <end position="68"/>
    </location>
</feature>
<evidence type="ECO:0000256" key="13">
    <source>
        <dbReference type="ARBA" id="ARBA00023098"/>
    </source>
</evidence>
<dbReference type="STRING" id="667725.A0A0L0GHA3"/>
<keyword evidence="4" id="KW-0444">Lipid biosynthesis</keyword>
<dbReference type="AlphaFoldDB" id="A0A0L0GHA3"/>